<evidence type="ECO:0000313" key="2">
    <source>
        <dbReference type="Proteomes" id="UP000584663"/>
    </source>
</evidence>
<protein>
    <recommendedName>
        <fullName evidence="3">Ammonia monooxygenase</fullName>
    </recommendedName>
</protein>
<comment type="caution">
    <text evidence="1">The sequence shown here is derived from an EMBL/GenBank/DDBJ whole genome shotgun (WGS) entry which is preliminary data.</text>
</comment>
<evidence type="ECO:0000313" key="1">
    <source>
        <dbReference type="EMBL" id="MBB4611734.1"/>
    </source>
</evidence>
<sequence>MTRLLSSKLAEFRPGRVAFWCPGCGYEHLVVVQSTTGEPVWGFNGNHEVPTFTPSVLVRTGRAVDPAFIPESGDPPEVCHSFVTDGRIQFLGDCTHHLAGQTVDMPEYPQCRG</sequence>
<proteinExistence type="predicted"/>
<dbReference type="RefSeq" id="WP_338112255.1">
    <property type="nucleotide sequence ID" value="NZ_JACHNX010000050.1"/>
</dbReference>
<dbReference type="EMBL" id="JACHNX010000050">
    <property type="protein sequence ID" value="MBB4611734.1"/>
    <property type="molecule type" value="Genomic_DNA"/>
</dbReference>
<organism evidence="1 2">
    <name type="scientific">Sphingomonas yabuuchiae</name>
    <dbReference type="NCBI Taxonomy" id="172044"/>
    <lineage>
        <taxon>Bacteria</taxon>
        <taxon>Pseudomonadati</taxon>
        <taxon>Pseudomonadota</taxon>
        <taxon>Alphaproteobacteria</taxon>
        <taxon>Sphingomonadales</taxon>
        <taxon>Sphingomonadaceae</taxon>
        <taxon>Sphingomonas</taxon>
    </lineage>
</organism>
<name>A0ABR6KF23_9SPHN</name>
<reference evidence="1 2" key="1">
    <citation type="submission" date="2020-08" db="EMBL/GenBank/DDBJ databases">
        <title>Genomic Encyclopedia of Type Strains, Phase IV (KMG-IV): sequencing the most valuable type-strain genomes for metagenomic binning, comparative biology and taxonomic classification.</title>
        <authorList>
            <person name="Goeker M."/>
        </authorList>
    </citation>
    <scope>NUCLEOTIDE SEQUENCE [LARGE SCALE GENOMIC DNA]</scope>
    <source>
        <strain evidence="1 2">DSM 14562</strain>
    </source>
</reference>
<dbReference type="Pfam" id="PF20137">
    <property type="entry name" value="BubE"/>
    <property type="match status" value="1"/>
</dbReference>
<evidence type="ECO:0008006" key="3">
    <source>
        <dbReference type="Google" id="ProtNLM"/>
    </source>
</evidence>
<keyword evidence="2" id="KW-1185">Reference proteome</keyword>
<accession>A0ABR6KF23</accession>
<dbReference type="Proteomes" id="UP000584663">
    <property type="component" value="Unassembled WGS sequence"/>
</dbReference>
<dbReference type="InterPro" id="IPR045384">
    <property type="entry name" value="DUF6527"/>
</dbReference>
<gene>
    <name evidence="1" type="ORF">GGQ89_003991</name>
</gene>